<evidence type="ECO:0000313" key="3">
    <source>
        <dbReference type="Proteomes" id="UP000321484"/>
    </source>
</evidence>
<accession>A0A511YX49</accession>
<comment type="caution">
    <text evidence="2">The sequence shown here is derived from an EMBL/GenBank/DDBJ whole genome shotgun (WGS) entry which is preliminary data.</text>
</comment>
<feature type="transmembrane region" description="Helical" evidence="1">
    <location>
        <begin position="106"/>
        <end position="123"/>
    </location>
</feature>
<feature type="transmembrane region" description="Helical" evidence="1">
    <location>
        <begin position="12"/>
        <end position="31"/>
    </location>
</feature>
<keyword evidence="1" id="KW-0472">Membrane</keyword>
<gene>
    <name evidence="2" type="ORF">AFE02nite_14960</name>
</gene>
<dbReference type="Proteomes" id="UP000321484">
    <property type="component" value="Unassembled WGS sequence"/>
</dbReference>
<evidence type="ECO:0000256" key="1">
    <source>
        <dbReference type="SAM" id="Phobius"/>
    </source>
</evidence>
<keyword evidence="1" id="KW-0812">Transmembrane</keyword>
<keyword evidence="1" id="KW-1133">Transmembrane helix</keyword>
<proteinExistence type="predicted"/>
<sequence>MTAAVSGPPRWALVAAAAGVVVVGLVVRQVPGALGDLAGGLLYAVLVTLLAAFAAPRARPTTLGVVALAMCVAVEFAQLTDGPAAAADAVPALRYVLGTTFAAPDLAAYAVGAAAAAGGLAVARAARARKAQAAPDPGR</sequence>
<dbReference type="InterPro" id="IPR021257">
    <property type="entry name" value="DUF2809"/>
</dbReference>
<name>A0A511YX49_9CELL</name>
<feature type="transmembrane region" description="Helical" evidence="1">
    <location>
        <begin position="37"/>
        <end position="55"/>
    </location>
</feature>
<dbReference type="RefSeq" id="WP_186814497.1">
    <property type="nucleotide sequence ID" value="NZ_BJYK01000004.1"/>
</dbReference>
<dbReference type="AlphaFoldDB" id="A0A511YX49"/>
<evidence type="ECO:0000313" key="2">
    <source>
        <dbReference type="EMBL" id="GEN79762.1"/>
    </source>
</evidence>
<protein>
    <recommendedName>
        <fullName evidence="4">DUF2809 domain-containing protein</fullName>
    </recommendedName>
</protein>
<dbReference type="Pfam" id="PF10990">
    <property type="entry name" value="DUF2809"/>
    <property type="match status" value="1"/>
</dbReference>
<keyword evidence="3" id="KW-1185">Reference proteome</keyword>
<reference evidence="2 3" key="1">
    <citation type="submission" date="2019-07" db="EMBL/GenBank/DDBJ databases">
        <title>Whole genome shotgun sequence of Actinotalea fermentans NBRC 105374.</title>
        <authorList>
            <person name="Hosoyama A."/>
            <person name="Uohara A."/>
            <person name="Ohji S."/>
            <person name="Ichikawa N."/>
        </authorList>
    </citation>
    <scope>NUCLEOTIDE SEQUENCE [LARGE SCALE GENOMIC DNA]</scope>
    <source>
        <strain evidence="2 3">NBRC 105374</strain>
    </source>
</reference>
<organism evidence="2 3">
    <name type="scientific">Actinotalea fermentans</name>
    <dbReference type="NCBI Taxonomy" id="43671"/>
    <lineage>
        <taxon>Bacteria</taxon>
        <taxon>Bacillati</taxon>
        <taxon>Actinomycetota</taxon>
        <taxon>Actinomycetes</taxon>
        <taxon>Micrococcales</taxon>
        <taxon>Cellulomonadaceae</taxon>
        <taxon>Actinotalea</taxon>
    </lineage>
</organism>
<evidence type="ECO:0008006" key="4">
    <source>
        <dbReference type="Google" id="ProtNLM"/>
    </source>
</evidence>
<dbReference type="EMBL" id="BJYK01000004">
    <property type="protein sequence ID" value="GEN79762.1"/>
    <property type="molecule type" value="Genomic_DNA"/>
</dbReference>